<sequence length="61" mass="6871">MVRGKTVISRIENTTSRQVTFSKRRSGLFKKAKELAILCDAQVGVLVFSSTGRLYDYSNSR</sequence>
<evidence type="ECO:0000313" key="7">
    <source>
        <dbReference type="EnsemblPlants" id="OBART06G14060.1"/>
    </source>
</evidence>
<evidence type="ECO:0000256" key="3">
    <source>
        <dbReference type="ARBA" id="ARBA00023125"/>
    </source>
</evidence>
<dbReference type="Pfam" id="PF00319">
    <property type="entry name" value="SRF-TF"/>
    <property type="match status" value="1"/>
</dbReference>
<dbReference type="Proteomes" id="UP000026960">
    <property type="component" value="Chromosome 6"/>
</dbReference>
<reference evidence="7" key="2">
    <citation type="submission" date="2015-03" db="UniProtKB">
        <authorList>
            <consortium name="EnsemblPlants"/>
        </authorList>
    </citation>
    <scope>IDENTIFICATION</scope>
</reference>
<dbReference type="InterPro" id="IPR050142">
    <property type="entry name" value="MADS-box/MEF2_TF"/>
</dbReference>
<dbReference type="GO" id="GO:0046983">
    <property type="term" value="F:protein dimerization activity"/>
    <property type="evidence" value="ECO:0007669"/>
    <property type="project" value="InterPro"/>
</dbReference>
<dbReference type="PANTHER" id="PTHR48019">
    <property type="entry name" value="SERUM RESPONSE FACTOR HOMOLOG"/>
    <property type="match status" value="1"/>
</dbReference>
<dbReference type="Gene3D" id="3.40.1810.10">
    <property type="entry name" value="Transcription factor, MADS-box"/>
    <property type="match status" value="1"/>
</dbReference>
<dbReference type="GO" id="GO:0005634">
    <property type="term" value="C:nucleus"/>
    <property type="evidence" value="ECO:0007669"/>
    <property type="project" value="UniProtKB-SubCell"/>
</dbReference>
<dbReference type="PROSITE" id="PS00350">
    <property type="entry name" value="MADS_BOX_1"/>
    <property type="match status" value="1"/>
</dbReference>
<evidence type="ECO:0000313" key="8">
    <source>
        <dbReference type="Proteomes" id="UP000026960"/>
    </source>
</evidence>
<keyword evidence="2" id="KW-0805">Transcription regulation</keyword>
<accession>A0A0D3GGC5</accession>
<dbReference type="STRING" id="65489.A0A0D3GGC5"/>
<name>A0A0D3GGC5_9ORYZ</name>
<dbReference type="HOGENOM" id="CLU_053053_13_5_1"/>
<evidence type="ECO:0000256" key="1">
    <source>
        <dbReference type="ARBA" id="ARBA00004123"/>
    </source>
</evidence>
<dbReference type="AlphaFoldDB" id="A0A0D3GGC5"/>
<dbReference type="Gramene" id="OBART06G14060.1">
    <property type="protein sequence ID" value="OBART06G14060.1"/>
    <property type="gene ID" value="OBART06G14060"/>
</dbReference>
<dbReference type="GO" id="GO:0003677">
    <property type="term" value="F:DNA binding"/>
    <property type="evidence" value="ECO:0007669"/>
    <property type="project" value="UniProtKB-KW"/>
</dbReference>
<evidence type="ECO:0000259" key="6">
    <source>
        <dbReference type="PROSITE" id="PS50066"/>
    </source>
</evidence>
<dbReference type="PROSITE" id="PS50066">
    <property type="entry name" value="MADS_BOX_2"/>
    <property type="match status" value="1"/>
</dbReference>
<comment type="subcellular location">
    <subcellularLocation>
        <location evidence="1">Nucleus</location>
    </subcellularLocation>
</comment>
<dbReference type="PRINTS" id="PR00404">
    <property type="entry name" value="MADSDOMAIN"/>
</dbReference>
<dbReference type="SMART" id="SM00432">
    <property type="entry name" value="MADS"/>
    <property type="match status" value="1"/>
</dbReference>
<dbReference type="SUPFAM" id="SSF55455">
    <property type="entry name" value="SRF-like"/>
    <property type="match status" value="1"/>
</dbReference>
<keyword evidence="4" id="KW-0804">Transcription</keyword>
<evidence type="ECO:0000256" key="4">
    <source>
        <dbReference type="ARBA" id="ARBA00023163"/>
    </source>
</evidence>
<protein>
    <recommendedName>
        <fullName evidence="6">MADS-box domain-containing protein</fullName>
    </recommendedName>
</protein>
<organism evidence="7">
    <name type="scientific">Oryza barthii</name>
    <dbReference type="NCBI Taxonomy" id="65489"/>
    <lineage>
        <taxon>Eukaryota</taxon>
        <taxon>Viridiplantae</taxon>
        <taxon>Streptophyta</taxon>
        <taxon>Embryophyta</taxon>
        <taxon>Tracheophyta</taxon>
        <taxon>Spermatophyta</taxon>
        <taxon>Magnoliopsida</taxon>
        <taxon>Liliopsida</taxon>
        <taxon>Poales</taxon>
        <taxon>Poaceae</taxon>
        <taxon>BOP clade</taxon>
        <taxon>Oryzoideae</taxon>
        <taxon>Oryzeae</taxon>
        <taxon>Oryzinae</taxon>
        <taxon>Oryza</taxon>
    </lineage>
</organism>
<dbReference type="PaxDb" id="65489-OBART06G14060.1"/>
<proteinExistence type="predicted"/>
<keyword evidence="8" id="KW-1185">Reference proteome</keyword>
<feature type="domain" description="MADS-box" evidence="6">
    <location>
        <begin position="1"/>
        <end position="61"/>
    </location>
</feature>
<dbReference type="InterPro" id="IPR002100">
    <property type="entry name" value="TF_MADSbox"/>
</dbReference>
<evidence type="ECO:0000256" key="2">
    <source>
        <dbReference type="ARBA" id="ARBA00023015"/>
    </source>
</evidence>
<keyword evidence="3" id="KW-0238">DNA-binding</keyword>
<reference evidence="7" key="1">
    <citation type="journal article" date="2009" name="Rice">
        <title>De Novo Next Generation Sequencing of Plant Genomes.</title>
        <authorList>
            <person name="Rounsley S."/>
            <person name="Marri P.R."/>
            <person name="Yu Y."/>
            <person name="He R."/>
            <person name="Sisneros N."/>
            <person name="Goicoechea J.L."/>
            <person name="Lee S.J."/>
            <person name="Angelova A."/>
            <person name="Kudrna D."/>
            <person name="Luo M."/>
            <person name="Affourtit J."/>
            <person name="Desany B."/>
            <person name="Knight J."/>
            <person name="Niazi F."/>
            <person name="Egholm M."/>
            <person name="Wing R.A."/>
        </authorList>
    </citation>
    <scope>NUCLEOTIDE SEQUENCE [LARGE SCALE GENOMIC DNA]</scope>
    <source>
        <strain evidence="7">cv. IRGC 105608</strain>
    </source>
</reference>
<dbReference type="EnsemblPlants" id="OBART06G14060.1">
    <property type="protein sequence ID" value="OBART06G14060.1"/>
    <property type="gene ID" value="OBART06G14060"/>
</dbReference>
<evidence type="ECO:0000256" key="5">
    <source>
        <dbReference type="ARBA" id="ARBA00023242"/>
    </source>
</evidence>
<dbReference type="InterPro" id="IPR036879">
    <property type="entry name" value="TF_MADSbox_sf"/>
</dbReference>
<dbReference type="eggNOG" id="KOG0014">
    <property type="taxonomic scope" value="Eukaryota"/>
</dbReference>
<keyword evidence="5" id="KW-0539">Nucleus</keyword>